<reference evidence="1" key="1">
    <citation type="submission" date="2020-03" db="EMBL/GenBank/DDBJ databases">
        <title>The deep terrestrial virosphere.</title>
        <authorList>
            <person name="Holmfeldt K."/>
            <person name="Nilsson E."/>
            <person name="Simone D."/>
            <person name="Lopez-Fernandez M."/>
            <person name="Wu X."/>
            <person name="de Brujin I."/>
            <person name="Lundin D."/>
            <person name="Andersson A."/>
            <person name="Bertilsson S."/>
            <person name="Dopson M."/>
        </authorList>
    </citation>
    <scope>NUCLEOTIDE SEQUENCE</scope>
    <source>
        <strain evidence="1">TM448A02448</strain>
    </source>
</reference>
<proteinExistence type="predicted"/>
<organism evidence="1">
    <name type="scientific">viral metagenome</name>
    <dbReference type="NCBI Taxonomy" id="1070528"/>
    <lineage>
        <taxon>unclassified sequences</taxon>
        <taxon>metagenomes</taxon>
        <taxon>organismal metagenomes</taxon>
    </lineage>
</organism>
<name>A0A6H1ZX50_9ZZZZ</name>
<dbReference type="EMBL" id="MT144308">
    <property type="protein sequence ID" value="QJA52042.1"/>
    <property type="molecule type" value="Genomic_DNA"/>
</dbReference>
<evidence type="ECO:0008006" key="2">
    <source>
        <dbReference type="Google" id="ProtNLM"/>
    </source>
</evidence>
<dbReference type="AlphaFoldDB" id="A0A6H1ZX50"/>
<accession>A0A6H1ZX50</accession>
<protein>
    <recommendedName>
        <fullName evidence="2">Tail protein</fullName>
    </recommendedName>
</protein>
<evidence type="ECO:0000313" key="1">
    <source>
        <dbReference type="EMBL" id="QJA52042.1"/>
    </source>
</evidence>
<gene>
    <name evidence="1" type="ORF">TM448A02448_0003</name>
</gene>
<sequence length="242" mass="25621">MRILGKLGEQQYKIPVYSASDIADGALMMPGITAETDLGVAILSDATGADAFGFMSGTYDVSVEGTSSVAGTTWVTKLLKPCFEATLCRAEIDQTDTVAVTSYSAPTVTISSLEDDIDTSWLYTTSGTGLGQLEFVTTSASGSCTVKTAFTTALDNTTYLVKIPRIFHQVVKPNSAMTKLGTDAAAGTWTVCVIQTWISRLGNLELLNPTTHAGLTGLNASSQQTAFYADFVVRNNCAYTVD</sequence>